<name>A0A419AAU9_9RHOB</name>
<dbReference type="InterPro" id="IPR006683">
    <property type="entry name" value="Thioestr_dom"/>
</dbReference>
<dbReference type="SUPFAM" id="SSF54637">
    <property type="entry name" value="Thioesterase/thiol ester dehydrase-isomerase"/>
    <property type="match status" value="1"/>
</dbReference>
<protein>
    <submittedName>
        <fullName evidence="2">PaaI family thioesterase</fullName>
    </submittedName>
</protein>
<gene>
    <name evidence="2" type="ORF">D3P05_03605</name>
</gene>
<dbReference type="GO" id="GO:0016790">
    <property type="term" value="F:thiolester hydrolase activity"/>
    <property type="evidence" value="ECO:0007669"/>
    <property type="project" value="UniProtKB-ARBA"/>
</dbReference>
<dbReference type="Pfam" id="PF03061">
    <property type="entry name" value="4HBT"/>
    <property type="match status" value="1"/>
</dbReference>
<reference evidence="3" key="1">
    <citation type="submission" date="2018-09" db="EMBL/GenBank/DDBJ databases">
        <title>Paracoccus onubensis nov. sp. a moderate halophilic bacterium isolated from Gruta de las Maravillas (Aracena, Spain).</title>
        <authorList>
            <person name="Jurado V."/>
            <person name="Gutierrez-Patricio S."/>
            <person name="Gonzalez-Pimentel J.L."/>
            <person name="Miller A.Z."/>
            <person name="Laiz L."/>
            <person name="Saiz-Jimenez C."/>
        </authorList>
    </citation>
    <scope>NUCLEOTIDE SEQUENCE [LARGE SCALE GENOMIC DNA]</scope>
    <source>
        <strain evidence="3">DSM 26381</strain>
    </source>
</reference>
<dbReference type="Proteomes" id="UP000283587">
    <property type="component" value="Unassembled WGS sequence"/>
</dbReference>
<dbReference type="InterPro" id="IPR029069">
    <property type="entry name" value="HotDog_dom_sf"/>
</dbReference>
<keyword evidence="3" id="KW-1185">Reference proteome</keyword>
<dbReference type="Gene3D" id="3.10.129.10">
    <property type="entry name" value="Hotdog Thioesterase"/>
    <property type="match status" value="1"/>
</dbReference>
<accession>A0A419AAU9</accession>
<dbReference type="AlphaFoldDB" id="A0A419AAU9"/>
<dbReference type="EMBL" id="QZEW01000011">
    <property type="protein sequence ID" value="RJL20247.1"/>
    <property type="molecule type" value="Genomic_DNA"/>
</dbReference>
<comment type="caution">
    <text evidence="2">The sequence shown here is derived from an EMBL/GenBank/DDBJ whole genome shotgun (WGS) entry which is preliminary data.</text>
</comment>
<dbReference type="OrthoDB" id="3477511at2"/>
<sequence>MYKYAGSAMPVELFSRPQVSDSALPAPEGWIELPSPGGFCDTFGPVHATRDGAGQFAVGFRCAERHLNPSGYCHGAALAAFTDMQAYGVQHLVGYESAVVPTISMNIDFLSIVRPGDWVRGDLEVTRKTRNLVFALMRCSVDDRPVMNARALFKVMAMQDLADTTYFDRVGPEIERRFAQIGR</sequence>
<feature type="domain" description="Thioesterase" evidence="1">
    <location>
        <begin position="71"/>
        <end position="135"/>
    </location>
</feature>
<evidence type="ECO:0000313" key="3">
    <source>
        <dbReference type="Proteomes" id="UP000283587"/>
    </source>
</evidence>
<evidence type="ECO:0000313" key="2">
    <source>
        <dbReference type="EMBL" id="RJL20247.1"/>
    </source>
</evidence>
<dbReference type="CDD" id="cd03443">
    <property type="entry name" value="PaaI_thioesterase"/>
    <property type="match status" value="1"/>
</dbReference>
<evidence type="ECO:0000259" key="1">
    <source>
        <dbReference type="Pfam" id="PF03061"/>
    </source>
</evidence>
<organism evidence="2 3">
    <name type="scientific">Paracoccus siganidrum</name>
    <dbReference type="NCBI Taxonomy" id="1276757"/>
    <lineage>
        <taxon>Bacteria</taxon>
        <taxon>Pseudomonadati</taxon>
        <taxon>Pseudomonadota</taxon>
        <taxon>Alphaproteobacteria</taxon>
        <taxon>Rhodobacterales</taxon>
        <taxon>Paracoccaceae</taxon>
        <taxon>Paracoccus</taxon>
    </lineage>
</organism>
<proteinExistence type="predicted"/>